<dbReference type="AlphaFoldDB" id="A0A9Q5Z4E9"/>
<sequence length="165" mass="18346">MELVHRHAGGDRAERVDELAFDQLLQRFRVHGAQAERLGGGRDRLGVGADADVELGLHVDAQAIERDQRVAMLALHREADGVHVDRHRLVQDRQHQRAAVHHHLLAAKAGADEGDFLSRSLVEPRNHDADRQQRGERHQRVDEDGKGGSGQDFGHQSSLGRRGLS</sequence>
<comment type="caution">
    <text evidence="2">The sequence shown here is derived from an EMBL/GenBank/DDBJ whole genome shotgun (WGS) entry which is preliminary data.</text>
</comment>
<protein>
    <submittedName>
        <fullName evidence="2">Uncharacterized protein</fullName>
    </submittedName>
</protein>
<evidence type="ECO:0000313" key="3">
    <source>
        <dbReference type="Proteomes" id="UP000222310"/>
    </source>
</evidence>
<name>A0A9Q5Z4E9_NOSLI</name>
<evidence type="ECO:0000256" key="1">
    <source>
        <dbReference type="SAM" id="MobiDB-lite"/>
    </source>
</evidence>
<feature type="compositionally biased region" description="Basic and acidic residues" evidence="1">
    <location>
        <begin position="123"/>
        <end position="146"/>
    </location>
</feature>
<organism evidence="2 3">
    <name type="scientific">Nostoc linckia z8</name>
    <dbReference type="NCBI Taxonomy" id="1628746"/>
    <lineage>
        <taxon>Bacteria</taxon>
        <taxon>Bacillati</taxon>
        <taxon>Cyanobacteriota</taxon>
        <taxon>Cyanophyceae</taxon>
        <taxon>Nostocales</taxon>
        <taxon>Nostocaceae</taxon>
        <taxon>Nostoc</taxon>
    </lineage>
</organism>
<accession>A0A9Q5Z4E9</accession>
<reference evidence="2 3" key="1">
    <citation type="submission" date="2015-02" db="EMBL/GenBank/DDBJ databases">
        <title>Nostoc linckia genome annotation.</title>
        <authorList>
            <person name="Zhou Z."/>
        </authorList>
    </citation>
    <scope>NUCLEOTIDE SEQUENCE [LARGE SCALE GENOMIC DNA]</scope>
    <source>
        <strain evidence="3">z8</strain>
    </source>
</reference>
<evidence type="ECO:0000313" key="2">
    <source>
        <dbReference type="EMBL" id="PHJ92065.1"/>
    </source>
</evidence>
<dbReference type="EMBL" id="LAHD01000220">
    <property type="protein sequence ID" value="PHJ92065.1"/>
    <property type="molecule type" value="Genomic_DNA"/>
</dbReference>
<feature type="region of interest" description="Disordered" evidence="1">
    <location>
        <begin position="123"/>
        <end position="165"/>
    </location>
</feature>
<gene>
    <name evidence="2" type="ORF">VF08_36755</name>
</gene>
<dbReference type="Proteomes" id="UP000222310">
    <property type="component" value="Unassembled WGS sequence"/>
</dbReference>
<proteinExistence type="predicted"/>